<dbReference type="GO" id="GO:0030686">
    <property type="term" value="C:90S preribosome"/>
    <property type="evidence" value="ECO:0007669"/>
    <property type="project" value="TreeGrafter"/>
</dbReference>
<dbReference type="Proteomes" id="UP000236319">
    <property type="component" value="Unassembled WGS sequence"/>
</dbReference>
<gene>
    <name evidence="9" type="ORF">BOVATA_009650</name>
</gene>
<evidence type="ECO:0000256" key="7">
    <source>
        <dbReference type="SAM" id="Coils"/>
    </source>
</evidence>
<name>A0A2H6K8Y6_9APIC</name>
<dbReference type="Pfam" id="PF08149">
    <property type="entry name" value="BING4CT"/>
    <property type="match status" value="1"/>
</dbReference>
<evidence type="ECO:0000313" key="9">
    <source>
        <dbReference type="EMBL" id="GBE59472.1"/>
    </source>
</evidence>
<dbReference type="FunFam" id="2.130.10.10:FF:000378">
    <property type="entry name" value="U3 small nucleolar RNA-associated protein 7"/>
    <property type="match status" value="1"/>
</dbReference>
<dbReference type="SMART" id="SM00320">
    <property type="entry name" value="WD40"/>
    <property type="match status" value="4"/>
</dbReference>
<keyword evidence="5" id="KW-0539">Nucleus</keyword>
<dbReference type="PANTHER" id="PTHR14085:SF3">
    <property type="entry name" value="WD REPEAT-CONTAINING PROTEIN 46"/>
    <property type="match status" value="1"/>
</dbReference>
<dbReference type="VEuPathDB" id="PiroplasmaDB:BOVATA_009650"/>
<evidence type="ECO:0000313" key="10">
    <source>
        <dbReference type="Proteomes" id="UP000236319"/>
    </source>
</evidence>
<evidence type="ECO:0000256" key="5">
    <source>
        <dbReference type="ARBA" id="ARBA00023242"/>
    </source>
</evidence>
<keyword evidence="7" id="KW-0175">Coiled coil</keyword>
<dbReference type="GeneID" id="39873242"/>
<organism evidence="9 10">
    <name type="scientific">Babesia ovata</name>
    <dbReference type="NCBI Taxonomy" id="189622"/>
    <lineage>
        <taxon>Eukaryota</taxon>
        <taxon>Sar</taxon>
        <taxon>Alveolata</taxon>
        <taxon>Apicomplexa</taxon>
        <taxon>Aconoidasida</taxon>
        <taxon>Piroplasmida</taxon>
        <taxon>Babesiidae</taxon>
        <taxon>Babesia</taxon>
    </lineage>
</organism>
<evidence type="ECO:0000256" key="3">
    <source>
        <dbReference type="ARBA" id="ARBA00022574"/>
    </source>
</evidence>
<dbReference type="GO" id="GO:0032040">
    <property type="term" value="C:small-subunit processome"/>
    <property type="evidence" value="ECO:0007669"/>
    <property type="project" value="TreeGrafter"/>
</dbReference>
<evidence type="ECO:0000256" key="2">
    <source>
        <dbReference type="ARBA" id="ARBA00022552"/>
    </source>
</evidence>
<dbReference type="PROSITE" id="PS00678">
    <property type="entry name" value="WD_REPEATS_1"/>
    <property type="match status" value="1"/>
</dbReference>
<dbReference type="InterPro" id="IPR015943">
    <property type="entry name" value="WD40/YVTN_repeat-like_dom_sf"/>
</dbReference>
<dbReference type="EMBL" id="BDSA01000001">
    <property type="protein sequence ID" value="GBE59472.1"/>
    <property type="molecule type" value="Genomic_DNA"/>
</dbReference>
<feature type="repeat" description="WD" evidence="6">
    <location>
        <begin position="260"/>
        <end position="299"/>
    </location>
</feature>
<feature type="domain" description="BING4 C-terminal" evidence="8">
    <location>
        <begin position="344"/>
        <end position="423"/>
    </location>
</feature>
<dbReference type="AlphaFoldDB" id="A0A2H6K8Y6"/>
<dbReference type="InterPro" id="IPR040315">
    <property type="entry name" value="WDR46/Utp7"/>
</dbReference>
<keyword evidence="10" id="KW-1185">Reference proteome</keyword>
<dbReference type="SUPFAM" id="SSF50978">
    <property type="entry name" value="WD40 repeat-like"/>
    <property type="match status" value="1"/>
</dbReference>
<comment type="caution">
    <text evidence="9">The sequence shown here is derived from an EMBL/GenBank/DDBJ whole genome shotgun (WGS) entry which is preliminary data.</text>
</comment>
<dbReference type="SMART" id="SM01033">
    <property type="entry name" value="BING4CT"/>
    <property type="match status" value="1"/>
</dbReference>
<protein>
    <submittedName>
        <fullName evidence="9">BING4CT (NUC141) domain-containing protein, putative</fullName>
    </submittedName>
</protein>
<dbReference type="RefSeq" id="XP_028865715.1">
    <property type="nucleotide sequence ID" value="XM_029009882.1"/>
</dbReference>
<evidence type="ECO:0000256" key="4">
    <source>
        <dbReference type="ARBA" id="ARBA00022737"/>
    </source>
</evidence>
<dbReference type="OrthoDB" id="10251154at2759"/>
<dbReference type="PANTHER" id="PTHR14085">
    <property type="entry name" value="WD-REPEAT PROTEIN BING4"/>
    <property type="match status" value="1"/>
</dbReference>
<evidence type="ECO:0000256" key="1">
    <source>
        <dbReference type="ARBA" id="ARBA00004604"/>
    </source>
</evidence>
<dbReference type="Gene3D" id="2.130.10.10">
    <property type="entry name" value="YVTN repeat-like/Quinoprotein amine dehydrogenase"/>
    <property type="match status" value="1"/>
</dbReference>
<keyword evidence="3 6" id="KW-0853">WD repeat</keyword>
<feature type="coiled-coil region" evidence="7">
    <location>
        <begin position="475"/>
        <end position="502"/>
    </location>
</feature>
<dbReference type="InterPro" id="IPR036322">
    <property type="entry name" value="WD40_repeat_dom_sf"/>
</dbReference>
<dbReference type="InterPro" id="IPR012952">
    <property type="entry name" value="BING4_C_dom"/>
</dbReference>
<keyword evidence="2" id="KW-0698">rRNA processing</keyword>
<dbReference type="GO" id="GO:0000462">
    <property type="term" value="P:maturation of SSU-rRNA from tricistronic rRNA transcript (SSU-rRNA, 5.8S rRNA, LSU-rRNA)"/>
    <property type="evidence" value="ECO:0007669"/>
    <property type="project" value="TreeGrafter"/>
</dbReference>
<evidence type="ECO:0000256" key="6">
    <source>
        <dbReference type="PROSITE-ProRule" id="PRU00221"/>
    </source>
</evidence>
<proteinExistence type="predicted"/>
<sequence length="537" mass="60017">MAAEVRDTKVFHAKFFGGKAEKPVIAVQFKQAQAQRNVQRYKKVHKTAKAEADATSVLLPNQAGFLQVGEDEKTYNVSQDQILDAVDIGTRKKSFSLQLQHGPYRCDYTRDGRYMLLGGEKGQLALFDAIDMKPCFDISVKQTIRDIQVLDNHELLAVAQKKYVHIYDNNGVEVYCLRDLGLTYQLEYMAPFWLMAAIGEFGELSWQDITSGEIVARYKTRKGPCKVMRHNKDNGVIHLGHTSGVVTLWTPNEGRPGVEMLAHKGPVVSMAIHNNYMATSGFDGFWNVWDLRNYSKAVSRQFTGRTPPEAMAVSQTGILAMAIGGRVEYYRDAFSRVGGTEPSLYLKHQFPAESAKDIKFQPFEDVCAVGTTTGVSTLLVPGAGIANFDAFAPNPYESSSKKQVQRMLDKIPYDTITTKNVEIGAYNRDYIAAETEDGAPAPAAKVDSGGEILKNTRKKRRSMKAKTATKVAAYERTFQRRQQAARDRLRNLRKQKVEGEKAKQHIIDAMTFEDSTGERRVRGSVRGAALSRFAKKQ</sequence>
<accession>A0A2H6K8Y6</accession>
<dbReference type="PROSITE" id="PS50082">
    <property type="entry name" value="WD_REPEATS_2"/>
    <property type="match status" value="1"/>
</dbReference>
<dbReference type="InterPro" id="IPR019775">
    <property type="entry name" value="WD40_repeat_CS"/>
</dbReference>
<comment type="subcellular location">
    <subcellularLocation>
        <location evidence="1">Nucleus</location>
        <location evidence="1">Nucleolus</location>
    </subcellularLocation>
</comment>
<evidence type="ECO:0000259" key="8">
    <source>
        <dbReference type="SMART" id="SM01033"/>
    </source>
</evidence>
<keyword evidence="4" id="KW-0677">Repeat</keyword>
<dbReference type="InterPro" id="IPR001680">
    <property type="entry name" value="WD40_rpt"/>
</dbReference>
<reference evidence="9 10" key="1">
    <citation type="journal article" date="2017" name="BMC Genomics">
        <title>Whole-genome assembly of Babesia ovata and comparative genomics between closely related pathogens.</title>
        <authorList>
            <person name="Yamagishi J."/>
            <person name="Asada M."/>
            <person name="Hakimi H."/>
            <person name="Tanaka T.Q."/>
            <person name="Sugimoto C."/>
            <person name="Kawazu S."/>
        </authorList>
    </citation>
    <scope>NUCLEOTIDE SEQUENCE [LARGE SCALE GENOMIC DNA]</scope>
    <source>
        <strain evidence="9 10">Miyake</strain>
    </source>
</reference>